<evidence type="ECO:0000313" key="1">
    <source>
        <dbReference type="EMBL" id="CAI9546480.1"/>
    </source>
</evidence>
<sequence length="94" mass="10525">MIGTIPVSNQLYGQQAEAPAVFSGPPMVRDCPRRPWRAAGGGGHNIPLLVKVILQTSSWYNHSKSSDVPVRRCSWLWIYAMFLRFFLYAACGLN</sequence>
<dbReference type="Proteomes" id="UP001162483">
    <property type="component" value="Unassembled WGS sequence"/>
</dbReference>
<proteinExistence type="predicted"/>
<gene>
    <name evidence="1" type="ORF">SPARVUS_LOCUS2837054</name>
</gene>
<protein>
    <submittedName>
        <fullName evidence="1">Uncharacterized protein</fullName>
    </submittedName>
</protein>
<evidence type="ECO:0000313" key="2">
    <source>
        <dbReference type="Proteomes" id="UP001162483"/>
    </source>
</evidence>
<accession>A0ABN9BG04</accession>
<feature type="non-terminal residue" evidence="1">
    <location>
        <position position="94"/>
    </location>
</feature>
<comment type="caution">
    <text evidence="1">The sequence shown here is derived from an EMBL/GenBank/DDBJ whole genome shotgun (WGS) entry which is preliminary data.</text>
</comment>
<organism evidence="1 2">
    <name type="scientific">Staurois parvus</name>
    <dbReference type="NCBI Taxonomy" id="386267"/>
    <lineage>
        <taxon>Eukaryota</taxon>
        <taxon>Metazoa</taxon>
        <taxon>Chordata</taxon>
        <taxon>Craniata</taxon>
        <taxon>Vertebrata</taxon>
        <taxon>Euteleostomi</taxon>
        <taxon>Amphibia</taxon>
        <taxon>Batrachia</taxon>
        <taxon>Anura</taxon>
        <taxon>Neobatrachia</taxon>
        <taxon>Ranoidea</taxon>
        <taxon>Ranidae</taxon>
        <taxon>Staurois</taxon>
    </lineage>
</organism>
<keyword evidence="2" id="KW-1185">Reference proteome</keyword>
<reference evidence="1" key="1">
    <citation type="submission" date="2023-05" db="EMBL/GenBank/DDBJ databases">
        <authorList>
            <person name="Stuckert A."/>
        </authorList>
    </citation>
    <scope>NUCLEOTIDE SEQUENCE</scope>
</reference>
<name>A0ABN9BG04_9NEOB</name>
<dbReference type="EMBL" id="CATNWA010003857">
    <property type="protein sequence ID" value="CAI9546480.1"/>
    <property type="molecule type" value="Genomic_DNA"/>
</dbReference>